<gene>
    <name evidence="1" type="ORF">LCGC14_0913630</name>
</gene>
<comment type="caution">
    <text evidence="1">The sequence shown here is derived from an EMBL/GenBank/DDBJ whole genome shotgun (WGS) entry which is preliminary data.</text>
</comment>
<evidence type="ECO:0008006" key="2">
    <source>
        <dbReference type="Google" id="ProtNLM"/>
    </source>
</evidence>
<sequence>MSIRLEEIGEFITKFQKKIIVARKLLFASNHKWAAKLFKNLTMEIEKNEWLDLQKKHQLIMIISNSWWIYLNSLRKQENSTVQIDLIKYIDAYKRFFSFLAKLDNFYLFQNFGTALLKQFITMKDLSHEGITLFINSFSAKLQEREEYQKLIELQILLMFLRKSVAPSEHFHLSMAVLNRAVKKLEPSKRTLFLYMILEQVCIRYQLLEDSSEFVRIINKILINRLPQDLKNEFSNIGRLTINARSFKTILVDLEDLINYLNDVGEYSWIIIIIRNIFSKMQAFGSLAEAVTYIRKFIDFSLKRNRFEIAFEIYDFLEDIFILQSDLSYDRDLIELWVEACKNFVDMKEKRYLLQSLEKLNTHLKTPQTSADVFHYFYTSNILWQFKSMFFSLEKRDFWKMIFYRSLYEEQNYKIAPKIINFLDQDFNRLLTDLTSLSNEAEPLKKQIYSFNEDKESFLLAQKSFAIKFMIIKVDSKGRISYRMISTKNEIIEGIVTNEYWNDTHILEIYNELFYESEKRKYNFTLNEFGELLFLFLPKIIRNFFKSFKIDSLNLIPQVYFILDNMTIPFDLIYDNNFFLLKYSSGFKIGETPLGGITFEQFIPNEPSSELLEKKYNVLIIDTLNSKSPIIWNEKLQQKDLIYPFPTGANELNSLINFFHNREEVDQITTLLGPNSTRENISTHLSQDYYHIITFVGNIFYSKWSPKDSYLIANDNEIITFREINKLITQVGSKVHPFLFFNTQTFDTDGNKFKNVLKSFGEIVEIFDQNKVTGVMTRSYPLFNEDTKNIISNFFLNLFSNKSQGVSILQARQQCISNKLEDLEEKTSVEIDLRSILAVSSYILFGQPWKNLNP</sequence>
<name>A0A0F9RZJ9_9ZZZZ</name>
<evidence type="ECO:0000313" key="1">
    <source>
        <dbReference type="EMBL" id="KKN22583.1"/>
    </source>
</evidence>
<dbReference type="AlphaFoldDB" id="A0A0F9RZJ9"/>
<organism evidence="1">
    <name type="scientific">marine sediment metagenome</name>
    <dbReference type="NCBI Taxonomy" id="412755"/>
    <lineage>
        <taxon>unclassified sequences</taxon>
        <taxon>metagenomes</taxon>
        <taxon>ecological metagenomes</taxon>
    </lineage>
</organism>
<reference evidence="1" key="1">
    <citation type="journal article" date="2015" name="Nature">
        <title>Complex archaea that bridge the gap between prokaryotes and eukaryotes.</title>
        <authorList>
            <person name="Spang A."/>
            <person name="Saw J.H."/>
            <person name="Jorgensen S.L."/>
            <person name="Zaremba-Niedzwiedzka K."/>
            <person name="Martijn J."/>
            <person name="Lind A.E."/>
            <person name="van Eijk R."/>
            <person name="Schleper C."/>
            <person name="Guy L."/>
            <person name="Ettema T.J."/>
        </authorList>
    </citation>
    <scope>NUCLEOTIDE SEQUENCE</scope>
</reference>
<accession>A0A0F9RZJ9</accession>
<protein>
    <recommendedName>
        <fullName evidence="2">CHAT domain-containing protein</fullName>
    </recommendedName>
</protein>
<proteinExistence type="predicted"/>
<dbReference type="EMBL" id="LAZR01003047">
    <property type="protein sequence ID" value="KKN22583.1"/>
    <property type="molecule type" value="Genomic_DNA"/>
</dbReference>